<evidence type="ECO:0000259" key="8">
    <source>
        <dbReference type="Pfam" id="PF03061"/>
    </source>
</evidence>
<dbReference type="NCBIfam" id="TIGR00369">
    <property type="entry name" value="unchar_dom_1"/>
    <property type="match status" value="1"/>
</dbReference>
<organism evidence="9 10">
    <name type="scientific">Desulforhopalus singaporensis</name>
    <dbReference type="NCBI Taxonomy" id="91360"/>
    <lineage>
        <taxon>Bacteria</taxon>
        <taxon>Pseudomonadati</taxon>
        <taxon>Thermodesulfobacteriota</taxon>
        <taxon>Desulfobulbia</taxon>
        <taxon>Desulfobulbales</taxon>
        <taxon>Desulfocapsaceae</taxon>
        <taxon>Desulforhopalus</taxon>
    </lineage>
</organism>
<evidence type="ECO:0000313" key="10">
    <source>
        <dbReference type="Proteomes" id="UP000199073"/>
    </source>
</evidence>
<evidence type="ECO:0000256" key="4">
    <source>
        <dbReference type="ARBA" id="ARBA00038381"/>
    </source>
</evidence>
<evidence type="ECO:0000256" key="3">
    <source>
        <dbReference type="ARBA" id="ARBA00036002"/>
    </source>
</evidence>
<comment type="catalytic activity">
    <reaction evidence="2">
        <text>a fatty acyl-CoA + H2O = a fatty acid + CoA + H(+)</text>
        <dbReference type="Rhea" id="RHEA:16781"/>
        <dbReference type="ChEBI" id="CHEBI:15377"/>
        <dbReference type="ChEBI" id="CHEBI:15378"/>
        <dbReference type="ChEBI" id="CHEBI:28868"/>
        <dbReference type="ChEBI" id="CHEBI:57287"/>
        <dbReference type="ChEBI" id="CHEBI:77636"/>
        <dbReference type="EC" id="3.1.2.20"/>
    </reaction>
</comment>
<dbReference type="EC" id="3.1.2.20" evidence="5"/>
<dbReference type="InterPro" id="IPR003736">
    <property type="entry name" value="PAAI_dom"/>
</dbReference>
<dbReference type="CDD" id="cd03443">
    <property type="entry name" value="PaaI_thioesterase"/>
    <property type="match status" value="1"/>
</dbReference>
<dbReference type="GO" id="GO:0047617">
    <property type="term" value="F:fatty acyl-CoA hydrolase activity"/>
    <property type="evidence" value="ECO:0007669"/>
    <property type="project" value="UniProtKB-EC"/>
</dbReference>
<evidence type="ECO:0000256" key="7">
    <source>
        <dbReference type="ARBA" id="ARBA00048062"/>
    </source>
</evidence>
<dbReference type="InterPro" id="IPR006683">
    <property type="entry name" value="Thioestr_dom"/>
</dbReference>
<evidence type="ECO:0000256" key="5">
    <source>
        <dbReference type="ARBA" id="ARBA00038894"/>
    </source>
</evidence>
<dbReference type="Proteomes" id="UP000199073">
    <property type="component" value="Unassembled WGS sequence"/>
</dbReference>
<dbReference type="RefSeq" id="WP_092224667.1">
    <property type="nucleotide sequence ID" value="NZ_FNJI01000026.1"/>
</dbReference>
<comment type="similarity">
    <text evidence="4">Belongs to the YigI thioesterase family.</text>
</comment>
<evidence type="ECO:0000256" key="2">
    <source>
        <dbReference type="ARBA" id="ARBA00035880"/>
    </source>
</evidence>
<dbReference type="AlphaFoldDB" id="A0A1H0TT23"/>
<sequence length="131" mass="14452">MTQDEYQEVSRSSYMKHNGGMQFRKISDTQFQFKTTIQEIHLNTVGITHGGYIMSLLDSGMGTSAYRSLDGEKRIATISLDVKFMAASTSGDTLHGTATILRKTRSLIFVQGLIHSGDTCIASAEGIWKIL</sequence>
<dbReference type="Gene3D" id="3.10.129.10">
    <property type="entry name" value="Hotdog Thioesterase"/>
    <property type="match status" value="1"/>
</dbReference>
<dbReference type="OrthoDB" id="3477511at2"/>
<proteinExistence type="inferred from homology"/>
<accession>A0A1H0TT23</accession>
<dbReference type="PANTHER" id="PTHR43240">
    <property type="entry name" value="1,4-DIHYDROXY-2-NAPHTHOYL-COA THIOESTERASE 1"/>
    <property type="match status" value="1"/>
</dbReference>
<comment type="catalytic activity">
    <reaction evidence="7">
        <text>a medium-chain fatty acyl-CoA + H2O = a medium-chain fatty acid + CoA + H(+)</text>
        <dbReference type="Rhea" id="RHEA:68184"/>
        <dbReference type="ChEBI" id="CHEBI:15377"/>
        <dbReference type="ChEBI" id="CHEBI:15378"/>
        <dbReference type="ChEBI" id="CHEBI:57287"/>
        <dbReference type="ChEBI" id="CHEBI:59558"/>
        <dbReference type="ChEBI" id="CHEBI:90546"/>
    </reaction>
</comment>
<dbReference type="STRING" id="91360.SAMN05660330_03227"/>
<gene>
    <name evidence="9" type="ORF">SAMN05660330_03227</name>
</gene>
<dbReference type="SUPFAM" id="SSF54637">
    <property type="entry name" value="Thioesterase/thiol ester dehydrase-isomerase"/>
    <property type="match status" value="1"/>
</dbReference>
<dbReference type="InterPro" id="IPR029069">
    <property type="entry name" value="HotDog_dom_sf"/>
</dbReference>
<feature type="domain" description="Thioesterase" evidence="8">
    <location>
        <begin position="46"/>
        <end position="118"/>
    </location>
</feature>
<name>A0A1H0TT23_9BACT</name>
<dbReference type="Pfam" id="PF03061">
    <property type="entry name" value="4HBT"/>
    <property type="match status" value="1"/>
</dbReference>
<comment type="catalytic activity">
    <reaction evidence="3">
        <text>a long-chain fatty acyl-CoA + H2O = a long-chain fatty acid + CoA + H(+)</text>
        <dbReference type="Rhea" id="RHEA:67680"/>
        <dbReference type="ChEBI" id="CHEBI:15377"/>
        <dbReference type="ChEBI" id="CHEBI:15378"/>
        <dbReference type="ChEBI" id="CHEBI:57287"/>
        <dbReference type="ChEBI" id="CHEBI:57560"/>
        <dbReference type="ChEBI" id="CHEBI:83139"/>
    </reaction>
</comment>
<evidence type="ECO:0000256" key="1">
    <source>
        <dbReference type="ARBA" id="ARBA00022801"/>
    </source>
</evidence>
<protein>
    <recommendedName>
        <fullName evidence="6">Medium/long-chain acyl-CoA thioesterase YigI</fullName>
        <ecNumber evidence="5">3.1.2.20</ecNumber>
    </recommendedName>
</protein>
<keyword evidence="1" id="KW-0378">Hydrolase</keyword>
<dbReference type="PANTHER" id="PTHR43240:SF20">
    <property type="entry name" value="MEDIUM_LONG-CHAIN ACYL-COA THIOESTERASE YIGI"/>
    <property type="match status" value="1"/>
</dbReference>
<keyword evidence="10" id="KW-1185">Reference proteome</keyword>
<evidence type="ECO:0000256" key="6">
    <source>
        <dbReference type="ARBA" id="ARBA00040062"/>
    </source>
</evidence>
<dbReference type="EMBL" id="FNJI01000026">
    <property type="protein sequence ID" value="SDP57109.1"/>
    <property type="molecule type" value="Genomic_DNA"/>
</dbReference>
<reference evidence="9 10" key="1">
    <citation type="submission" date="2016-10" db="EMBL/GenBank/DDBJ databases">
        <authorList>
            <person name="de Groot N.N."/>
        </authorList>
    </citation>
    <scope>NUCLEOTIDE SEQUENCE [LARGE SCALE GENOMIC DNA]</scope>
    <source>
        <strain evidence="9 10">DSM 12130</strain>
    </source>
</reference>
<evidence type="ECO:0000313" key="9">
    <source>
        <dbReference type="EMBL" id="SDP57109.1"/>
    </source>
</evidence>